<gene>
    <name evidence="1" type="ORF">NCS57_00646300</name>
</gene>
<dbReference type="Proteomes" id="UP001065298">
    <property type="component" value="Chromosome 4"/>
</dbReference>
<dbReference type="EMBL" id="CM046506">
    <property type="protein sequence ID" value="KAI8671704.1"/>
    <property type="molecule type" value="Genomic_DNA"/>
</dbReference>
<protein>
    <submittedName>
        <fullName evidence="1">Chitinase</fullName>
    </submittedName>
</protein>
<accession>A0ACC0R1T7</accession>
<reference evidence="1" key="1">
    <citation type="submission" date="2022-06" db="EMBL/GenBank/DDBJ databases">
        <title>Fusarium solani species complex genomes reveal bases of compartmentalisation and animal pathogenesis.</title>
        <authorList>
            <person name="Tsai I.J."/>
        </authorList>
    </citation>
    <scope>NUCLEOTIDE SEQUENCE</scope>
    <source>
        <strain evidence="1">Fu6.1</strain>
    </source>
</reference>
<organism evidence="1 2">
    <name type="scientific">Fusarium keratoplasticum</name>
    <dbReference type="NCBI Taxonomy" id="1328300"/>
    <lineage>
        <taxon>Eukaryota</taxon>
        <taxon>Fungi</taxon>
        <taxon>Dikarya</taxon>
        <taxon>Ascomycota</taxon>
        <taxon>Pezizomycotina</taxon>
        <taxon>Sordariomycetes</taxon>
        <taxon>Hypocreomycetidae</taxon>
        <taxon>Hypocreales</taxon>
        <taxon>Nectriaceae</taxon>
        <taxon>Fusarium</taxon>
        <taxon>Fusarium solani species complex</taxon>
    </lineage>
</organism>
<comment type="caution">
    <text evidence="1">The sequence shown here is derived from an EMBL/GenBank/DDBJ whole genome shotgun (WGS) entry which is preliminary data.</text>
</comment>
<sequence length="1259" mass="138449">MQGRTHLLLHFDRAGNSQNRRGVACGSGWKKVHSCPESDQPDTVPAGAMLGEGSFPPARWNPNGLKLGDPGYNRIANSVGQFAGMMWTCDEFPFASSVEGGSGARTYCTPQHAACGGTKGLPVGVQLVHSEQDFQSNALSSLRSSVFHKSEVGVYRYHFKTKFNTERKGAALEVEWYTESGDHWSIWGQVSKRSIEERDARSGVIRVVDGIYSNGTVGRTYEMIHKDEYRVLRRSWDEYLGKNDSAVKPQQGDTTQPLAQMGTRDVDEEIKLSRIWLEASGNGTNPARQGYEALAEPPPLPILEIAQDFVEEQKEDKPAEEPYIVRAVEASDGTENSTSTAEDGKTLAPRHEETAGWMFRRQSQRQCDRATPCPDGSCCSNKGRCGYGDDICGPKVCVSNCEATALCGKDSLGGKVKCPLNVCCSAYGYCGVENDFCESAGKDAPCQKGFGSCNKIDPPSCGGRSAFARSIGYYQFANVRERQCNRISPKQIRTEGFTHLYGAFATIDPNTFAVKPWHEDDVTLYKEFTALKKKGLKTWIAIGGWTFNDPGATRTTFSDLAANSGRRARFINPGAPDRGGRKEDTDNYVSLLKEMRAAFGTKCGISVAIPTSYWYLRWFKPKEMEPYVDYFGVMTYDLHGPWDEDVKQIGSVILGHTNVPEIANWSLPLYYDGIDPAKLNMGLAYYARGYTVADSNCNGVGCKWSSTSRPAPCTNFGGVMSLEEIERMVKEEPGMSPRLLAKDMMMELKFGDQWIGYDNEDTIQMKKRWASSRCFGGTMVWSVDMYSGSGSGDTPDDGGSGESVDPGGNQGDGSGLIYIDPEIWDEEEPEVRCQPPCTMVLPPSSLKKPITLTLPPYETSLDVAWSGTDGWHSTIQKTTLTIPVVTITTVDVWHVTVRDRRADSTTIWSTFDVTPSIRLPTFIITNRLPETTQDGVTQPPGTRTITPPPYPWTYTPPDPPRAKPTSNTPGGDDDDDGGDEDDNVIPPPPAVTWRPGKSGPICKKNCGKPCRTFCSFPCLLNCPDGGKDFPDPRNPKPPVPPRPQPTGAPTPTVKPTVPKDLPTPGAPPENKDHENDEQQCALEFDLPLPTWRDPDGTTSVKPKPTPPKPSPKPNPEPPSPNPDTEEVDCYNGGQFINRGLAIEALEYFCDRFEGRVLDATRPETERTLMCKHGVHCIPTGKGCFVDVLMSVTVKNGCRFTVGSKGAKSECGRILRRMIDECDTSSTQFKQGGKLSSNCADWRFDPNNRWNPSSKDQCSS</sequence>
<evidence type="ECO:0000313" key="1">
    <source>
        <dbReference type="EMBL" id="KAI8671704.1"/>
    </source>
</evidence>
<evidence type="ECO:0000313" key="2">
    <source>
        <dbReference type="Proteomes" id="UP001065298"/>
    </source>
</evidence>
<keyword evidence="2" id="KW-1185">Reference proteome</keyword>
<name>A0ACC0R1T7_9HYPO</name>
<proteinExistence type="predicted"/>